<gene>
    <name evidence="6" type="ORF">BaRGS_00013501</name>
</gene>
<keyword evidence="7" id="KW-1185">Reference proteome</keyword>
<feature type="domain" description="Receptor ligand binding region" evidence="5">
    <location>
        <begin position="1"/>
        <end position="81"/>
    </location>
</feature>
<dbReference type="Gene3D" id="3.40.50.2300">
    <property type="match status" value="2"/>
</dbReference>
<evidence type="ECO:0000313" key="6">
    <source>
        <dbReference type="EMBL" id="KAK7495319.1"/>
    </source>
</evidence>
<keyword evidence="3" id="KW-1133">Transmembrane helix</keyword>
<protein>
    <recommendedName>
        <fullName evidence="5">Receptor ligand binding region domain-containing protein</fullName>
    </recommendedName>
</protein>
<dbReference type="GO" id="GO:0016020">
    <property type="term" value="C:membrane"/>
    <property type="evidence" value="ECO:0007669"/>
    <property type="project" value="UniProtKB-SubCell"/>
</dbReference>
<evidence type="ECO:0000256" key="2">
    <source>
        <dbReference type="ARBA" id="ARBA00022692"/>
    </source>
</evidence>
<proteinExistence type="predicted"/>
<evidence type="ECO:0000256" key="1">
    <source>
        <dbReference type="ARBA" id="ARBA00004370"/>
    </source>
</evidence>
<comment type="subcellular location">
    <subcellularLocation>
        <location evidence="1">Membrane</location>
    </subcellularLocation>
</comment>
<dbReference type="InterPro" id="IPR028082">
    <property type="entry name" value="Peripla_BP_I"/>
</dbReference>
<dbReference type="EMBL" id="JACVVK020000076">
    <property type="protein sequence ID" value="KAK7495319.1"/>
    <property type="molecule type" value="Genomic_DNA"/>
</dbReference>
<keyword evidence="2" id="KW-0812">Transmembrane</keyword>
<organism evidence="6 7">
    <name type="scientific">Batillaria attramentaria</name>
    <dbReference type="NCBI Taxonomy" id="370345"/>
    <lineage>
        <taxon>Eukaryota</taxon>
        <taxon>Metazoa</taxon>
        <taxon>Spiralia</taxon>
        <taxon>Lophotrochozoa</taxon>
        <taxon>Mollusca</taxon>
        <taxon>Gastropoda</taxon>
        <taxon>Caenogastropoda</taxon>
        <taxon>Sorbeoconcha</taxon>
        <taxon>Cerithioidea</taxon>
        <taxon>Batillariidae</taxon>
        <taxon>Batillaria</taxon>
    </lineage>
</organism>
<evidence type="ECO:0000259" key="5">
    <source>
        <dbReference type="Pfam" id="PF01094"/>
    </source>
</evidence>
<keyword evidence="4" id="KW-0472">Membrane</keyword>
<evidence type="ECO:0000256" key="3">
    <source>
        <dbReference type="ARBA" id="ARBA00022989"/>
    </source>
</evidence>
<accession>A0ABD0L7K6</accession>
<evidence type="ECO:0000313" key="7">
    <source>
        <dbReference type="Proteomes" id="UP001519460"/>
    </source>
</evidence>
<dbReference type="Proteomes" id="UP001519460">
    <property type="component" value="Unassembled WGS sequence"/>
</dbReference>
<feature type="non-terminal residue" evidence="6">
    <location>
        <position position="82"/>
    </location>
</feature>
<comment type="caution">
    <text evidence="6">The sequence shown here is derived from an EMBL/GenBank/DDBJ whole genome shotgun (WGS) entry which is preliminary data.</text>
</comment>
<dbReference type="AlphaFoldDB" id="A0ABD0L7K6"/>
<sequence>CSQMAGGIFAFYGRQSASSFTIAQGFSKEFHMPFITTTFAGAVSSPFRPFTLSIAPSIVHAIIDLIVYYRWTRLDYIYNNDE</sequence>
<feature type="non-terminal residue" evidence="6">
    <location>
        <position position="1"/>
    </location>
</feature>
<name>A0ABD0L7K6_9CAEN</name>
<dbReference type="SUPFAM" id="SSF53822">
    <property type="entry name" value="Periplasmic binding protein-like I"/>
    <property type="match status" value="1"/>
</dbReference>
<reference evidence="6 7" key="1">
    <citation type="journal article" date="2023" name="Sci. Data">
        <title>Genome assembly of the Korean intertidal mud-creeper Batillaria attramentaria.</title>
        <authorList>
            <person name="Patra A.K."/>
            <person name="Ho P.T."/>
            <person name="Jun S."/>
            <person name="Lee S.J."/>
            <person name="Kim Y."/>
            <person name="Won Y.J."/>
        </authorList>
    </citation>
    <scope>NUCLEOTIDE SEQUENCE [LARGE SCALE GENOMIC DNA]</scope>
    <source>
        <strain evidence="6">Wonlab-2016</strain>
    </source>
</reference>
<evidence type="ECO:0000256" key="4">
    <source>
        <dbReference type="ARBA" id="ARBA00023136"/>
    </source>
</evidence>
<dbReference type="InterPro" id="IPR001828">
    <property type="entry name" value="ANF_lig-bd_rcpt"/>
</dbReference>
<dbReference type="Pfam" id="PF01094">
    <property type="entry name" value="ANF_receptor"/>
    <property type="match status" value="1"/>
</dbReference>